<evidence type="ECO:0000313" key="2">
    <source>
        <dbReference type="EMBL" id="RZS90544.1"/>
    </source>
</evidence>
<reference evidence="2 3" key="1">
    <citation type="submission" date="2019-02" db="EMBL/GenBank/DDBJ databases">
        <title>Genomic Encyclopedia of Type Strains, Phase IV (KMG-IV): sequencing the most valuable type-strain genomes for metagenomic binning, comparative biology and taxonomic classification.</title>
        <authorList>
            <person name="Goeker M."/>
        </authorList>
    </citation>
    <scope>NUCLEOTIDE SEQUENCE [LARGE SCALE GENOMIC DNA]</scope>
    <source>
        <strain evidence="2 3">DSM 17196</strain>
    </source>
</reference>
<evidence type="ECO:0000256" key="1">
    <source>
        <dbReference type="SAM" id="Coils"/>
    </source>
</evidence>
<comment type="caution">
    <text evidence="2">The sequence shown here is derived from an EMBL/GenBank/DDBJ whole genome shotgun (WGS) entry which is preliminary data.</text>
</comment>
<dbReference type="EMBL" id="SGXE01000007">
    <property type="protein sequence ID" value="RZS90544.1"/>
    <property type="molecule type" value="Genomic_DNA"/>
</dbReference>
<dbReference type="Proteomes" id="UP000292262">
    <property type="component" value="Unassembled WGS sequence"/>
</dbReference>
<evidence type="ECO:0000313" key="3">
    <source>
        <dbReference type="Proteomes" id="UP000292262"/>
    </source>
</evidence>
<feature type="coiled-coil region" evidence="1">
    <location>
        <begin position="448"/>
        <end position="482"/>
    </location>
</feature>
<protein>
    <submittedName>
        <fullName evidence="2">Uncharacterized protein</fullName>
    </submittedName>
</protein>
<dbReference type="AlphaFoldDB" id="A0A4Q7NU25"/>
<proteinExistence type="predicted"/>
<dbReference type="RefSeq" id="WP_130287842.1">
    <property type="nucleotide sequence ID" value="NZ_SGXE01000007.1"/>
</dbReference>
<organism evidence="2 3">
    <name type="scientific">Aquimarina brevivitae</name>
    <dbReference type="NCBI Taxonomy" id="323412"/>
    <lineage>
        <taxon>Bacteria</taxon>
        <taxon>Pseudomonadati</taxon>
        <taxon>Bacteroidota</taxon>
        <taxon>Flavobacteriia</taxon>
        <taxon>Flavobacteriales</taxon>
        <taxon>Flavobacteriaceae</taxon>
        <taxon>Aquimarina</taxon>
    </lineage>
</organism>
<dbReference type="OrthoDB" id="9808753at2"/>
<keyword evidence="3" id="KW-1185">Reference proteome</keyword>
<keyword evidence="1" id="KW-0175">Coiled coil</keyword>
<gene>
    <name evidence="2" type="ORF">EV197_3338</name>
</gene>
<accession>A0A4Q7NU25</accession>
<name>A0A4Q7NU25_9FLAO</name>
<sequence length="488" mass="53773">MKNFYLLILTIATIQLGFSQQPTYNVTAGNGNGLRFWSSDSYKIHMGNTADYKYGPVTDYSIKMNMNGSVGRGWVWGIHGVTPVAALSNEGDFQIARNFRALGNITMDGNNVSLPLNATNNDPNNYVNNYDFRIRKSNNSFYIGLSNEFNVRKVYLQSGHVASEWASGTGTISLNPFGGNVGIGTTDPKVKLHVNGSIRGNAAGEALRVQTPTGYLDLGAQNSSWAHIYTDRPKIIFNKDVHTATNAFSSYNDDLVLKTKGTERLRVDDETGNVGIGNQAPIAKLHITGDLFMNQGEGFRLFGDSSYFGQWKDGIVFEMQDANASNGSTDGGFVFRGFTPTDNISTDWMVIKSGGLVGIGTTSPDAKLTVKGNIHAEEVKIDLSVPAPDYVFTKDYDLLTIEEVQQHIAAKGHLPNVPSAKEMEAEGVELGVMNMKLLEKIEELTLYTIAQEEKLKNQEQINQELQQKNEALEERLERIESIITQNKQ</sequence>